<gene>
    <name evidence="2" type="ORF">ACFO5I_12200</name>
</gene>
<dbReference type="InterPro" id="IPR010982">
    <property type="entry name" value="Lambda_DNA-bd_dom_sf"/>
</dbReference>
<feature type="domain" description="HTH cro/C1-type" evidence="1">
    <location>
        <begin position="12"/>
        <end position="65"/>
    </location>
</feature>
<dbReference type="CDD" id="cd00093">
    <property type="entry name" value="HTH_XRE"/>
    <property type="match status" value="1"/>
</dbReference>
<dbReference type="Gene3D" id="1.25.40.10">
    <property type="entry name" value="Tetratricopeptide repeat domain"/>
    <property type="match status" value="1"/>
</dbReference>
<proteinExistence type="predicted"/>
<dbReference type="InterPro" id="IPR011990">
    <property type="entry name" value="TPR-like_helical_dom_sf"/>
</dbReference>
<dbReference type="PANTHER" id="PTHR37038:SF14">
    <property type="entry name" value="TRANSCRIPTIONAL ACTIVATOR"/>
    <property type="match status" value="1"/>
</dbReference>
<dbReference type="PROSITE" id="PS50943">
    <property type="entry name" value="HTH_CROC1"/>
    <property type="match status" value="1"/>
</dbReference>
<evidence type="ECO:0000313" key="3">
    <source>
        <dbReference type="Proteomes" id="UP001595969"/>
    </source>
</evidence>
<dbReference type="Proteomes" id="UP001595969">
    <property type="component" value="Unassembled WGS sequence"/>
</dbReference>
<dbReference type="EMBL" id="JBHSGS010000063">
    <property type="protein sequence ID" value="MFC4720485.1"/>
    <property type="molecule type" value="Genomic_DNA"/>
</dbReference>
<dbReference type="PANTHER" id="PTHR37038">
    <property type="entry name" value="TRANSCRIPTIONAL REGULATOR-RELATED"/>
    <property type="match status" value="1"/>
</dbReference>
<evidence type="ECO:0000259" key="1">
    <source>
        <dbReference type="PROSITE" id="PS50943"/>
    </source>
</evidence>
<sequence>MEESVQTFGQTLKTLRKQRKLTQKMLAEGICAQSLISRVENDEELPNALVLQQICQRLEVTMDQLMLSQVEEITELNRKFDEIHTHFIQTNYEKVYTLIHDENFINQLQLEVDLQRYYYYLGSCQYYAKNQNQFAIESLKRGILYTYGQNKSNISTIEIQMISCLGRVYGESGQLEEALKCTRYCYNCLKEMPNERKTFELVKVAYNYADILFQLKELDLALEAIEEGFLLGQQFSSYYYLKELFLLKGLILQKKEKMLEASEYFELAEMIKKIENG</sequence>
<dbReference type="SMART" id="SM00530">
    <property type="entry name" value="HTH_XRE"/>
    <property type="match status" value="1"/>
</dbReference>
<dbReference type="RefSeq" id="WP_204652757.1">
    <property type="nucleotide sequence ID" value="NZ_JAFBFD010000001.1"/>
</dbReference>
<dbReference type="InterPro" id="IPR053163">
    <property type="entry name" value="HTH-type_regulator_Rgg"/>
</dbReference>
<keyword evidence="3" id="KW-1185">Reference proteome</keyword>
<dbReference type="SUPFAM" id="SSF48452">
    <property type="entry name" value="TPR-like"/>
    <property type="match status" value="1"/>
</dbReference>
<reference evidence="3" key="1">
    <citation type="journal article" date="2019" name="Int. J. Syst. Evol. Microbiol.">
        <title>The Global Catalogue of Microorganisms (GCM) 10K type strain sequencing project: providing services to taxonomists for standard genome sequencing and annotation.</title>
        <authorList>
            <consortium name="The Broad Institute Genomics Platform"/>
            <consortium name="The Broad Institute Genome Sequencing Center for Infectious Disease"/>
            <person name="Wu L."/>
            <person name="Ma J."/>
        </authorList>
    </citation>
    <scope>NUCLEOTIDE SEQUENCE [LARGE SCALE GENOMIC DNA]</scope>
    <source>
        <strain evidence="3">CGMCC 1.19032</strain>
    </source>
</reference>
<name>A0ABV9N0E0_9ENTE</name>
<evidence type="ECO:0000313" key="2">
    <source>
        <dbReference type="EMBL" id="MFC4720485.1"/>
    </source>
</evidence>
<comment type="caution">
    <text evidence="2">The sequence shown here is derived from an EMBL/GenBank/DDBJ whole genome shotgun (WGS) entry which is preliminary data.</text>
</comment>
<dbReference type="InterPro" id="IPR001387">
    <property type="entry name" value="Cro/C1-type_HTH"/>
</dbReference>
<dbReference type="InterPro" id="IPR041315">
    <property type="entry name" value="PlcR_TPR"/>
</dbReference>
<dbReference type="Pfam" id="PF18768">
    <property type="entry name" value="RNPP_C"/>
    <property type="match status" value="1"/>
</dbReference>
<dbReference type="Pfam" id="PF01381">
    <property type="entry name" value="HTH_3"/>
    <property type="match status" value="1"/>
</dbReference>
<organism evidence="2 3">
    <name type="scientific">Enterococcus lemanii</name>
    <dbReference type="NCBI Taxonomy" id="1159752"/>
    <lineage>
        <taxon>Bacteria</taxon>
        <taxon>Bacillati</taxon>
        <taxon>Bacillota</taxon>
        <taxon>Bacilli</taxon>
        <taxon>Lactobacillales</taxon>
        <taxon>Enterococcaceae</taxon>
        <taxon>Enterococcus</taxon>
    </lineage>
</organism>
<dbReference type="SUPFAM" id="SSF47413">
    <property type="entry name" value="lambda repressor-like DNA-binding domains"/>
    <property type="match status" value="1"/>
</dbReference>
<protein>
    <submittedName>
        <fullName evidence="2">Helix-turn-helix domain-containing protein</fullName>
    </submittedName>
</protein>
<accession>A0ABV9N0E0</accession>